<feature type="transmembrane region" description="Helical" evidence="1">
    <location>
        <begin position="195"/>
        <end position="218"/>
    </location>
</feature>
<proteinExistence type="predicted"/>
<reference evidence="2 3" key="1">
    <citation type="journal article" date="2016" name="Nat. Commun.">
        <title>Thousands of microbial genomes shed light on interconnected biogeochemical processes in an aquifer system.</title>
        <authorList>
            <person name="Anantharaman K."/>
            <person name="Brown C.T."/>
            <person name="Hug L.A."/>
            <person name="Sharon I."/>
            <person name="Castelle C.J."/>
            <person name="Probst A.J."/>
            <person name="Thomas B.C."/>
            <person name="Singh A."/>
            <person name="Wilkins M.J."/>
            <person name="Karaoz U."/>
            <person name="Brodie E.L."/>
            <person name="Williams K.H."/>
            <person name="Hubbard S.S."/>
            <person name="Banfield J.F."/>
        </authorList>
    </citation>
    <scope>NUCLEOTIDE SEQUENCE [LARGE SCALE GENOMIC DNA]</scope>
</reference>
<sequence>MKKTQKKASLLKISIFSVLFLLLSAAPLYFIAEKSVRNTMQTQAEMFVQKIDTRLFTSLTGTRDDLDTPAYKELKSAFITLKEPHDNIAFLYTAGIRNAAYRAKTGDIRDEKEVFFYLDSEPEDSYDISLPGDIYDDASRALYNLFETGEPYIVGPETDAWGTWVSVLLPIGGDTLETRIAFGVDYHAETYTRTVLWHLFKLMSIPLLILCIGLGIYWRKKK</sequence>
<evidence type="ECO:0000313" key="3">
    <source>
        <dbReference type="Proteomes" id="UP000176511"/>
    </source>
</evidence>
<name>A0A1F6DKA7_9BACT</name>
<dbReference type="Proteomes" id="UP000176511">
    <property type="component" value="Unassembled WGS sequence"/>
</dbReference>
<accession>A0A1F6DKA7</accession>
<evidence type="ECO:0000313" key="2">
    <source>
        <dbReference type="EMBL" id="OGG61861.1"/>
    </source>
</evidence>
<keyword evidence="1" id="KW-0812">Transmembrane</keyword>
<evidence type="ECO:0000256" key="1">
    <source>
        <dbReference type="SAM" id="Phobius"/>
    </source>
</evidence>
<keyword evidence="1" id="KW-0472">Membrane</keyword>
<protein>
    <submittedName>
        <fullName evidence="2">Uncharacterized protein</fullName>
    </submittedName>
</protein>
<dbReference type="AlphaFoldDB" id="A0A1F6DKA7"/>
<dbReference type="STRING" id="1798491.A3C87_00485"/>
<dbReference type="EMBL" id="MFLE01000014">
    <property type="protein sequence ID" value="OGG61861.1"/>
    <property type="molecule type" value="Genomic_DNA"/>
</dbReference>
<keyword evidence="1" id="KW-1133">Transmembrane helix</keyword>
<comment type="caution">
    <text evidence="2">The sequence shown here is derived from an EMBL/GenBank/DDBJ whole genome shotgun (WGS) entry which is preliminary data.</text>
</comment>
<gene>
    <name evidence="2" type="ORF">A3C87_00485</name>
</gene>
<organism evidence="2 3">
    <name type="scientific">Candidatus Kaiserbacteria bacterium RIFCSPHIGHO2_02_FULL_49_34</name>
    <dbReference type="NCBI Taxonomy" id="1798491"/>
    <lineage>
        <taxon>Bacteria</taxon>
        <taxon>Candidatus Kaiseribacteriota</taxon>
    </lineage>
</organism>